<proteinExistence type="predicted"/>
<organism evidence="2 3">
    <name type="scientific">Leptolinea tardivitalis</name>
    <dbReference type="NCBI Taxonomy" id="229920"/>
    <lineage>
        <taxon>Bacteria</taxon>
        <taxon>Bacillati</taxon>
        <taxon>Chloroflexota</taxon>
        <taxon>Anaerolineae</taxon>
        <taxon>Anaerolineales</taxon>
        <taxon>Anaerolineaceae</taxon>
        <taxon>Leptolinea</taxon>
    </lineage>
</organism>
<dbReference type="AlphaFoldDB" id="A0A0P6XDE9"/>
<keyword evidence="1" id="KW-0812">Transmembrane</keyword>
<evidence type="ECO:0000313" key="2">
    <source>
        <dbReference type="EMBL" id="KPL72924.1"/>
    </source>
</evidence>
<protein>
    <submittedName>
        <fullName evidence="2">Uncharacterized protein</fullName>
    </submittedName>
</protein>
<evidence type="ECO:0000256" key="1">
    <source>
        <dbReference type="SAM" id="Phobius"/>
    </source>
</evidence>
<keyword evidence="1" id="KW-0472">Membrane</keyword>
<dbReference type="OrthoDB" id="164134at2"/>
<feature type="transmembrane region" description="Helical" evidence="1">
    <location>
        <begin position="180"/>
        <end position="200"/>
    </location>
</feature>
<gene>
    <name evidence="2" type="ORF">ADM99_07770</name>
</gene>
<dbReference type="Proteomes" id="UP000050430">
    <property type="component" value="Unassembled WGS sequence"/>
</dbReference>
<dbReference type="EMBL" id="LGCK01000007">
    <property type="protein sequence ID" value="KPL72924.1"/>
    <property type="molecule type" value="Genomic_DNA"/>
</dbReference>
<feature type="transmembrane region" description="Helical" evidence="1">
    <location>
        <begin position="71"/>
        <end position="92"/>
    </location>
</feature>
<name>A0A0P6XDE9_9CHLR</name>
<feature type="transmembrane region" description="Helical" evidence="1">
    <location>
        <begin position="137"/>
        <end position="160"/>
    </location>
</feature>
<dbReference type="RefSeq" id="WP_062420942.1">
    <property type="nucleotide sequence ID" value="NZ_BBYA01000008.1"/>
</dbReference>
<comment type="caution">
    <text evidence="2">The sequence shown here is derived from an EMBL/GenBank/DDBJ whole genome shotgun (WGS) entry which is preliminary data.</text>
</comment>
<sequence>MKAPLSTLIAIICCAVVLLAYFLPFEPVQNISQLIINWAVSLSGIAMLVAIVSLLSSHWQKIRQKRSSDRYSILVIFGFGLTFLIGLVFGGPGSLDYQNVVTHMLLPIEAGLLGALTIGLTVAAFRLYRANRGWMTIVFGISTLLFVLLNSGIFTTGTGLDIPLIKNALGVLQRLPDAGGRGILLGLALGTITAGLRILLGIDRPYNS</sequence>
<accession>A0A0P6XDE9</accession>
<dbReference type="STRING" id="229920.ADM99_07770"/>
<reference evidence="2 3" key="1">
    <citation type="submission" date="2015-07" db="EMBL/GenBank/DDBJ databases">
        <title>Genome sequence of Leptolinea tardivitalis DSM 16556.</title>
        <authorList>
            <person name="Hemp J."/>
            <person name="Ward L.M."/>
            <person name="Pace L.A."/>
            <person name="Fischer W.W."/>
        </authorList>
    </citation>
    <scope>NUCLEOTIDE SEQUENCE [LARGE SCALE GENOMIC DNA]</scope>
    <source>
        <strain evidence="2 3">YMTK-2</strain>
    </source>
</reference>
<feature type="transmembrane region" description="Helical" evidence="1">
    <location>
        <begin position="5"/>
        <end position="23"/>
    </location>
</feature>
<keyword evidence="1" id="KW-1133">Transmembrane helix</keyword>
<evidence type="ECO:0000313" key="3">
    <source>
        <dbReference type="Proteomes" id="UP000050430"/>
    </source>
</evidence>
<keyword evidence="3" id="KW-1185">Reference proteome</keyword>
<feature type="transmembrane region" description="Helical" evidence="1">
    <location>
        <begin position="35"/>
        <end position="59"/>
    </location>
</feature>
<feature type="transmembrane region" description="Helical" evidence="1">
    <location>
        <begin position="104"/>
        <end position="125"/>
    </location>
</feature>